<feature type="compositionally biased region" description="Basic residues" evidence="1">
    <location>
        <begin position="16"/>
        <end position="26"/>
    </location>
</feature>
<evidence type="ECO:0000256" key="1">
    <source>
        <dbReference type="SAM" id="MobiDB-lite"/>
    </source>
</evidence>
<reference evidence="3" key="1">
    <citation type="journal article" date="2019" name="Int. J. Syst. Evol. Microbiol.">
        <title>The Global Catalogue of Microorganisms (GCM) 10K type strain sequencing project: providing services to taxonomists for standard genome sequencing and annotation.</title>
        <authorList>
            <consortium name="The Broad Institute Genomics Platform"/>
            <consortium name="The Broad Institute Genome Sequencing Center for Infectious Disease"/>
            <person name="Wu L."/>
            <person name="Ma J."/>
        </authorList>
    </citation>
    <scope>NUCLEOTIDE SEQUENCE [LARGE SCALE GENOMIC DNA]</scope>
    <source>
        <strain evidence="3">CCM 8927</strain>
    </source>
</reference>
<gene>
    <name evidence="2" type="ORF">ACFQAV_02075</name>
</gene>
<protein>
    <submittedName>
        <fullName evidence="2">Metal homeostasis protein</fullName>
    </submittedName>
</protein>
<sequence>MEKMTTATAYRQLKSPNKKTRKRALRAIKDSKRK</sequence>
<evidence type="ECO:0000313" key="2">
    <source>
        <dbReference type="EMBL" id="MFC6175603.1"/>
    </source>
</evidence>
<evidence type="ECO:0000313" key="3">
    <source>
        <dbReference type="Proteomes" id="UP001596288"/>
    </source>
</evidence>
<comment type="caution">
    <text evidence="2">The sequence shown here is derived from an EMBL/GenBank/DDBJ whole genome shotgun (WGS) entry which is preliminary data.</text>
</comment>
<keyword evidence="3" id="KW-1185">Reference proteome</keyword>
<proteinExistence type="predicted"/>
<dbReference type="InterPro" id="IPR049844">
    <property type="entry name" value="RsaX20-like"/>
</dbReference>
<dbReference type="NCBIfam" id="NF038026">
    <property type="entry name" value="RsaX20_sORF"/>
    <property type="match status" value="1"/>
</dbReference>
<name>A0ABW1RKG8_9LACO</name>
<dbReference type="RefSeq" id="WP_171000476.1">
    <property type="nucleotide sequence ID" value="NZ_BJDF01000006.1"/>
</dbReference>
<accession>A0ABW1RKG8</accession>
<dbReference type="Proteomes" id="UP001596288">
    <property type="component" value="Unassembled WGS sequence"/>
</dbReference>
<feature type="region of interest" description="Disordered" evidence="1">
    <location>
        <begin position="1"/>
        <end position="34"/>
    </location>
</feature>
<organism evidence="2 3">
    <name type="scientific">Companilactobacillus huachuanensis</name>
    <dbReference type="NCBI Taxonomy" id="2559914"/>
    <lineage>
        <taxon>Bacteria</taxon>
        <taxon>Bacillati</taxon>
        <taxon>Bacillota</taxon>
        <taxon>Bacilli</taxon>
        <taxon>Lactobacillales</taxon>
        <taxon>Lactobacillaceae</taxon>
        <taxon>Companilactobacillus</taxon>
    </lineage>
</organism>
<dbReference type="EMBL" id="JBHSSF010000007">
    <property type="protein sequence ID" value="MFC6175603.1"/>
    <property type="molecule type" value="Genomic_DNA"/>
</dbReference>